<evidence type="ECO:0000313" key="2">
    <source>
        <dbReference type="Proteomes" id="UP001589753"/>
    </source>
</evidence>
<proteinExistence type="predicted"/>
<organism evidence="1 2">
    <name type="scientific">Streptomyces heliomycini</name>
    <dbReference type="NCBI Taxonomy" id="284032"/>
    <lineage>
        <taxon>Bacteria</taxon>
        <taxon>Bacillati</taxon>
        <taxon>Actinomycetota</taxon>
        <taxon>Actinomycetes</taxon>
        <taxon>Kitasatosporales</taxon>
        <taxon>Streptomycetaceae</taxon>
        <taxon>Streptomyces</taxon>
    </lineage>
</organism>
<dbReference type="Proteomes" id="UP001589753">
    <property type="component" value="Unassembled WGS sequence"/>
</dbReference>
<evidence type="ECO:0000313" key="1">
    <source>
        <dbReference type="EMBL" id="MFB9346770.1"/>
    </source>
</evidence>
<reference evidence="1 2" key="1">
    <citation type="submission" date="2024-09" db="EMBL/GenBank/DDBJ databases">
        <authorList>
            <person name="Sun Q."/>
            <person name="Mori K."/>
        </authorList>
    </citation>
    <scope>NUCLEOTIDE SEQUENCE [LARGE SCALE GENOMIC DNA]</scope>
    <source>
        <strain evidence="1 2">JCM 9767</strain>
    </source>
</reference>
<dbReference type="EMBL" id="JBHMDI010000007">
    <property type="protein sequence ID" value="MFB9346770.1"/>
    <property type="molecule type" value="Genomic_DNA"/>
</dbReference>
<keyword evidence="2" id="KW-1185">Reference proteome</keyword>
<dbReference type="RefSeq" id="WP_053634886.1">
    <property type="nucleotide sequence ID" value="NZ_JBHMDI010000007.1"/>
</dbReference>
<sequence length="325" mass="36714">MPQSLTPLTAQRLAYIRFIYQEGIEQSRQPSVLSARALTSFHDAVENFLGLVVEQLEVDVRKAPDFLGYWEVIKPKLELPSKAAMKRLNDWRVALKHNGSFPSEHQIEQSRTVVADFFTTVTPKVFGVDFDSVEMVDLITQDETARLVREAQTHADVGDYVAAMAGLSLAFNALRKHYAGEYTEFSWAQKPFSFGPSLSHTDEPRADNGDHHVRRLHKLSVIATEVREAMQVLSLGLDFPSYTRFKTITPQVHGYYSGPDRYVVTNWLASLTADDYEWAKLFVVESALRAARADEVRALLEAQAEADPHWQQYPEREWTGPAAGA</sequence>
<comment type="caution">
    <text evidence="1">The sequence shown here is derived from an EMBL/GenBank/DDBJ whole genome shotgun (WGS) entry which is preliminary data.</text>
</comment>
<accession>A0ABV5L5H5</accession>
<gene>
    <name evidence="1" type="ORF">ACFFUA_04700</name>
</gene>
<name>A0ABV5L5H5_9ACTN</name>
<protein>
    <submittedName>
        <fullName evidence="1">Uncharacterized protein</fullName>
    </submittedName>
</protein>